<keyword evidence="3 5" id="KW-0687">Ribonucleoprotein</keyword>
<name>A0A075GER8_9EURY</name>
<organism evidence="7">
    <name type="scientific">uncultured marine group II/III euryarchaeote KM3_155_E06</name>
    <dbReference type="NCBI Taxonomy" id="1457897"/>
    <lineage>
        <taxon>Archaea</taxon>
        <taxon>Methanobacteriati</taxon>
        <taxon>Methanobacteriota</taxon>
        <taxon>environmental samples</taxon>
    </lineage>
</organism>
<proteinExistence type="inferred from homology"/>
<evidence type="ECO:0000256" key="5">
    <source>
        <dbReference type="HAMAP-Rule" id="MF_00369"/>
    </source>
</evidence>
<dbReference type="InterPro" id="IPR008991">
    <property type="entry name" value="Translation_prot_SH3-like_sf"/>
</dbReference>
<dbReference type="NCBIfam" id="NF003303">
    <property type="entry name" value="PRK04306.1"/>
    <property type="match status" value="1"/>
</dbReference>
<accession>A0A075GER8</accession>
<evidence type="ECO:0000256" key="6">
    <source>
        <dbReference type="SAM" id="MobiDB-lite"/>
    </source>
</evidence>
<dbReference type="GO" id="GO:0003735">
    <property type="term" value="F:structural constituent of ribosome"/>
    <property type="evidence" value="ECO:0007669"/>
    <property type="project" value="InterPro"/>
</dbReference>
<dbReference type="InterPro" id="IPR001147">
    <property type="entry name" value="Ribosomal_eL21"/>
</dbReference>
<dbReference type="InterPro" id="IPR036948">
    <property type="entry name" value="Ribosomal_eL21_sf"/>
</dbReference>
<dbReference type="HAMAP" id="MF_00369">
    <property type="entry name" value="Ribosomal_eL21"/>
    <property type="match status" value="1"/>
</dbReference>
<evidence type="ECO:0000313" key="7">
    <source>
        <dbReference type="EMBL" id="AIF02229.1"/>
    </source>
</evidence>
<gene>
    <name evidence="7" type="primary">RP-L21e</name>
    <name evidence="7" type="synonym">RPL21</name>
    <name evidence="5" type="synonym">rpl21e</name>
</gene>
<reference evidence="7" key="1">
    <citation type="journal article" date="2014" name="Genome Biol. Evol.">
        <title>Pangenome evidence for extensive interdomain horizontal transfer affecting lineage core and shell genes in uncultured planktonic thaumarchaeota and euryarchaeota.</title>
        <authorList>
            <person name="Deschamps P."/>
            <person name="Zivanovic Y."/>
            <person name="Moreira D."/>
            <person name="Rodriguez-Valera F."/>
            <person name="Lopez-Garcia P."/>
        </authorList>
    </citation>
    <scope>NUCLEOTIDE SEQUENCE</scope>
</reference>
<dbReference type="EMBL" id="KF900643">
    <property type="protein sequence ID" value="AIF02229.1"/>
    <property type="molecule type" value="Genomic_DNA"/>
</dbReference>
<sequence length="96" mass="10893">MRRTHGPRQGSRSIMSRSKSDRGRLFIRHVLHPYEIGDRVAINIDGGQQKGMPHRRFQGRSGVITAQQGRAWVVAVKDGNMAKTVISRPEHLRPLE</sequence>
<comment type="similarity">
    <text evidence="1 5">Belongs to the eukaryotic ribosomal protein eL21 family.</text>
</comment>
<feature type="region of interest" description="Disordered" evidence="6">
    <location>
        <begin position="1"/>
        <end position="22"/>
    </location>
</feature>
<dbReference type="AlphaFoldDB" id="A0A075GER8"/>
<dbReference type="PANTHER" id="PTHR20981">
    <property type="entry name" value="60S RIBOSOMAL PROTEIN L21"/>
    <property type="match status" value="1"/>
</dbReference>
<dbReference type="Pfam" id="PF01157">
    <property type="entry name" value="Ribosomal_L21e"/>
    <property type="match status" value="1"/>
</dbReference>
<dbReference type="GO" id="GO:0006412">
    <property type="term" value="P:translation"/>
    <property type="evidence" value="ECO:0007669"/>
    <property type="project" value="UniProtKB-UniRule"/>
</dbReference>
<dbReference type="Gene3D" id="2.30.30.70">
    <property type="entry name" value="Ribosomal protein L21"/>
    <property type="match status" value="1"/>
</dbReference>
<protein>
    <recommendedName>
        <fullName evidence="4 5">Large ribosomal subunit protein eL21</fullName>
    </recommendedName>
</protein>
<evidence type="ECO:0000256" key="4">
    <source>
        <dbReference type="ARBA" id="ARBA00035219"/>
    </source>
</evidence>
<evidence type="ECO:0000256" key="3">
    <source>
        <dbReference type="ARBA" id="ARBA00023274"/>
    </source>
</evidence>
<dbReference type="SUPFAM" id="SSF50104">
    <property type="entry name" value="Translation proteins SH3-like domain"/>
    <property type="match status" value="1"/>
</dbReference>
<dbReference type="GO" id="GO:1990904">
    <property type="term" value="C:ribonucleoprotein complex"/>
    <property type="evidence" value="ECO:0007669"/>
    <property type="project" value="UniProtKB-KW"/>
</dbReference>
<evidence type="ECO:0000256" key="2">
    <source>
        <dbReference type="ARBA" id="ARBA00022980"/>
    </source>
</evidence>
<dbReference type="GO" id="GO:0005840">
    <property type="term" value="C:ribosome"/>
    <property type="evidence" value="ECO:0007669"/>
    <property type="project" value="UniProtKB-KW"/>
</dbReference>
<keyword evidence="2 5" id="KW-0689">Ribosomal protein</keyword>
<evidence type="ECO:0000256" key="1">
    <source>
        <dbReference type="ARBA" id="ARBA00008427"/>
    </source>
</evidence>
<dbReference type="InterPro" id="IPR022856">
    <property type="entry name" value="Ribosomal_eL21_arc"/>
</dbReference>